<protein>
    <submittedName>
        <fullName evidence="1">Uncharacterized protein</fullName>
    </submittedName>
</protein>
<gene>
    <name evidence="1" type="ORF">FA95DRAFT_1613760</name>
</gene>
<organism evidence="1 2">
    <name type="scientific">Auriscalpium vulgare</name>
    <dbReference type="NCBI Taxonomy" id="40419"/>
    <lineage>
        <taxon>Eukaryota</taxon>
        <taxon>Fungi</taxon>
        <taxon>Dikarya</taxon>
        <taxon>Basidiomycota</taxon>
        <taxon>Agaricomycotina</taxon>
        <taxon>Agaricomycetes</taxon>
        <taxon>Russulales</taxon>
        <taxon>Auriscalpiaceae</taxon>
        <taxon>Auriscalpium</taxon>
    </lineage>
</organism>
<name>A0ACB8R1G7_9AGAM</name>
<dbReference type="Proteomes" id="UP000814033">
    <property type="component" value="Unassembled WGS sequence"/>
</dbReference>
<comment type="caution">
    <text evidence="1">The sequence shown here is derived from an EMBL/GenBank/DDBJ whole genome shotgun (WGS) entry which is preliminary data.</text>
</comment>
<dbReference type="EMBL" id="MU276651">
    <property type="protein sequence ID" value="KAI0037939.1"/>
    <property type="molecule type" value="Genomic_DNA"/>
</dbReference>
<proteinExistence type="predicted"/>
<keyword evidence="2" id="KW-1185">Reference proteome</keyword>
<accession>A0ACB8R1G7</accession>
<evidence type="ECO:0000313" key="1">
    <source>
        <dbReference type="EMBL" id="KAI0037939.1"/>
    </source>
</evidence>
<reference evidence="1" key="1">
    <citation type="submission" date="2021-02" db="EMBL/GenBank/DDBJ databases">
        <authorList>
            <consortium name="DOE Joint Genome Institute"/>
            <person name="Ahrendt S."/>
            <person name="Looney B.P."/>
            <person name="Miyauchi S."/>
            <person name="Morin E."/>
            <person name="Drula E."/>
            <person name="Courty P.E."/>
            <person name="Chicoki N."/>
            <person name="Fauchery L."/>
            <person name="Kohler A."/>
            <person name="Kuo A."/>
            <person name="Labutti K."/>
            <person name="Pangilinan J."/>
            <person name="Lipzen A."/>
            <person name="Riley R."/>
            <person name="Andreopoulos W."/>
            <person name="He G."/>
            <person name="Johnson J."/>
            <person name="Barry K.W."/>
            <person name="Grigoriev I.V."/>
            <person name="Nagy L."/>
            <person name="Hibbett D."/>
            <person name="Henrissat B."/>
            <person name="Matheny P.B."/>
            <person name="Labbe J."/>
            <person name="Martin F."/>
        </authorList>
    </citation>
    <scope>NUCLEOTIDE SEQUENCE</scope>
    <source>
        <strain evidence="1">FP105234-sp</strain>
    </source>
</reference>
<evidence type="ECO:0000313" key="2">
    <source>
        <dbReference type="Proteomes" id="UP000814033"/>
    </source>
</evidence>
<reference evidence="1" key="2">
    <citation type="journal article" date="2022" name="New Phytol.">
        <title>Evolutionary transition to the ectomycorrhizal habit in the genomes of a hyperdiverse lineage of mushroom-forming fungi.</title>
        <authorList>
            <person name="Looney B."/>
            <person name="Miyauchi S."/>
            <person name="Morin E."/>
            <person name="Drula E."/>
            <person name="Courty P.E."/>
            <person name="Kohler A."/>
            <person name="Kuo A."/>
            <person name="LaButti K."/>
            <person name="Pangilinan J."/>
            <person name="Lipzen A."/>
            <person name="Riley R."/>
            <person name="Andreopoulos W."/>
            <person name="He G."/>
            <person name="Johnson J."/>
            <person name="Nolan M."/>
            <person name="Tritt A."/>
            <person name="Barry K.W."/>
            <person name="Grigoriev I.V."/>
            <person name="Nagy L.G."/>
            <person name="Hibbett D."/>
            <person name="Henrissat B."/>
            <person name="Matheny P.B."/>
            <person name="Labbe J."/>
            <person name="Martin F.M."/>
        </authorList>
    </citation>
    <scope>NUCLEOTIDE SEQUENCE</scope>
    <source>
        <strain evidence="1">FP105234-sp</strain>
    </source>
</reference>
<sequence length="308" mass="34344">MAYIYFSVEKGLVRDQWPIGLGRLSIDPQPNEFHLLVPSTFDGICEWAFVKIDPRGRDAARRFLYLHNSSSGYIHPSQNLLEVSARFQGFLGDFNVNTLWNWKGDSSRAYKASQFIRLEGGARPDLMQAQFKVYSNMRATILRTLLSNADVENAAQSTKMSEEGMIFERRVFTKVHDAAVGPSVLHPSDDPTGLTANLGNDWRITSKIAFGRRISGGVVERCNANNFSKGDLVDITARVEIVSIHTSGGVPSFEVRLSPTHLIRLCQAKDCSHYFDMRGGGPAKTSSTPAPVIENHELIFEEPTYSDQ</sequence>